<evidence type="ECO:0000313" key="1">
    <source>
        <dbReference type="EMBL" id="CAL8124344.1"/>
    </source>
</evidence>
<gene>
    <name evidence="1" type="ORF">ODALV1_LOCUS20576</name>
</gene>
<keyword evidence="2" id="KW-1185">Reference proteome</keyword>
<evidence type="ECO:0000313" key="2">
    <source>
        <dbReference type="Proteomes" id="UP001642540"/>
    </source>
</evidence>
<dbReference type="Proteomes" id="UP001642540">
    <property type="component" value="Unassembled WGS sequence"/>
</dbReference>
<sequence>MEELLEDVKYLGLKLSHGFNFESNDKCEKILMKVIEESMNKVKPIIHECIRLDFDSSLNNPVSEFEITFKYVNVLIFLGNPVNNDLTLMDVADQYEKLLPLLNKIMHSHRTGACTANYNEYALELIKKAEKMCVYGERLMKMPIKEALKEAEEYDVYWQKLIANKIRIKIRNNNLCPEELVRFLSKAEPYKSVIKELRKGDYGVNSREWNKLHQKFLVGVLVSLLIASQFVQLAKVYKEKEEERKKKEPEDPGNRGWWRSFSWFWRS</sequence>
<reference evidence="1 2" key="1">
    <citation type="submission" date="2024-08" db="EMBL/GenBank/DDBJ databases">
        <authorList>
            <person name="Cucini C."/>
            <person name="Frati F."/>
        </authorList>
    </citation>
    <scope>NUCLEOTIDE SEQUENCE [LARGE SCALE GENOMIC DNA]</scope>
</reference>
<protein>
    <submittedName>
        <fullName evidence="1">Uncharacterized protein</fullName>
    </submittedName>
</protein>
<accession>A0ABP1RA92</accession>
<dbReference type="EMBL" id="CAXLJM020000068">
    <property type="protein sequence ID" value="CAL8124344.1"/>
    <property type="molecule type" value="Genomic_DNA"/>
</dbReference>
<organism evidence="1 2">
    <name type="scientific">Orchesella dallaii</name>
    <dbReference type="NCBI Taxonomy" id="48710"/>
    <lineage>
        <taxon>Eukaryota</taxon>
        <taxon>Metazoa</taxon>
        <taxon>Ecdysozoa</taxon>
        <taxon>Arthropoda</taxon>
        <taxon>Hexapoda</taxon>
        <taxon>Collembola</taxon>
        <taxon>Entomobryomorpha</taxon>
        <taxon>Entomobryoidea</taxon>
        <taxon>Orchesellidae</taxon>
        <taxon>Orchesellinae</taxon>
        <taxon>Orchesella</taxon>
    </lineage>
</organism>
<proteinExistence type="predicted"/>
<name>A0ABP1RA92_9HEXA</name>
<comment type="caution">
    <text evidence="1">The sequence shown here is derived from an EMBL/GenBank/DDBJ whole genome shotgun (WGS) entry which is preliminary data.</text>
</comment>